<name>A0ABD6CQC8_9EURY</name>
<organism evidence="2 3">
    <name type="scientific">Halobellus rarus</name>
    <dbReference type="NCBI Taxonomy" id="1126237"/>
    <lineage>
        <taxon>Archaea</taxon>
        <taxon>Methanobacteriati</taxon>
        <taxon>Methanobacteriota</taxon>
        <taxon>Stenosarchaea group</taxon>
        <taxon>Halobacteria</taxon>
        <taxon>Halobacteriales</taxon>
        <taxon>Haloferacaceae</taxon>
        <taxon>Halobellus</taxon>
    </lineage>
</organism>
<evidence type="ECO:0000313" key="3">
    <source>
        <dbReference type="Proteomes" id="UP001597085"/>
    </source>
</evidence>
<dbReference type="AlphaFoldDB" id="A0ABD6CQC8"/>
<accession>A0ABD6CQC8</accession>
<protein>
    <recommendedName>
        <fullName evidence="4">CopG family transcriptional regulator</fullName>
    </recommendedName>
</protein>
<proteinExistence type="predicted"/>
<evidence type="ECO:0000313" key="2">
    <source>
        <dbReference type="EMBL" id="MFD1600099.1"/>
    </source>
</evidence>
<dbReference type="EMBL" id="JBHUDK010000012">
    <property type="protein sequence ID" value="MFD1600099.1"/>
    <property type="molecule type" value="Genomic_DNA"/>
</dbReference>
<dbReference type="Proteomes" id="UP001597085">
    <property type="component" value="Unassembled WGS sequence"/>
</dbReference>
<reference evidence="2 3" key="1">
    <citation type="journal article" date="2019" name="Int. J. Syst. Evol. Microbiol.">
        <title>The Global Catalogue of Microorganisms (GCM) 10K type strain sequencing project: providing services to taxonomists for standard genome sequencing and annotation.</title>
        <authorList>
            <consortium name="The Broad Institute Genomics Platform"/>
            <consortium name="The Broad Institute Genome Sequencing Center for Infectious Disease"/>
            <person name="Wu L."/>
            <person name="Ma J."/>
        </authorList>
    </citation>
    <scope>NUCLEOTIDE SEQUENCE [LARGE SCALE GENOMIC DNA]</scope>
    <source>
        <strain evidence="2 3">CGMCC 1.12121</strain>
    </source>
</reference>
<sequence>MTAEDTEIRLRGEIVEQCEVRIEGTEFESVEQYVEFVMETVIASDDREVDTRDDRDSDREVSPDVEDRLASLGYR</sequence>
<comment type="caution">
    <text evidence="2">The sequence shown here is derived from an EMBL/GenBank/DDBJ whole genome shotgun (WGS) entry which is preliminary data.</text>
</comment>
<feature type="region of interest" description="Disordered" evidence="1">
    <location>
        <begin position="45"/>
        <end position="75"/>
    </location>
</feature>
<gene>
    <name evidence="2" type="ORF">ACFSBX_14135</name>
</gene>
<evidence type="ECO:0000256" key="1">
    <source>
        <dbReference type="SAM" id="MobiDB-lite"/>
    </source>
</evidence>
<dbReference type="RefSeq" id="WP_256421151.1">
    <property type="nucleotide sequence ID" value="NZ_JANHDI010000006.1"/>
</dbReference>
<feature type="compositionally biased region" description="Basic and acidic residues" evidence="1">
    <location>
        <begin position="45"/>
        <end position="69"/>
    </location>
</feature>
<keyword evidence="3" id="KW-1185">Reference proteome</keyword>
<evidence type="ECO:0008006" key="4">
    <source>
        <dbReference type="Google" id="ProtNLM"/>
    </source>
</evidence>